<dbReference type="VEuPathDB" id="VectorBase:GBRI005648"/>
<dbReference type="AlphaFoldDB" id="A0A1A9W451"/>
<dbReference type="Proteomes" id="UP000091820">
    <property type="component" value="Unassembled WGS sequence"/>
</dbReference>
<dbReference type="Pfam" id="PF07707">
    <property type="entry name" value="BACK"/>
    <property type="match status" value="1"/>
</dbReference>
<accession>A0A1A9W451</accession>
<name>A0A1A9W451_9MUSC</name>
<evidence type="ECO:0000259" key="1">
    <source>
        <dbReference type="Pfam" id="PF07707"/>
    </source>
</evidence>
<reference evidence="3" key="1">
    <citation type="submission" date="2014-03" db="EMBL/GenBank/DDBJ databases">
        <authorList>
            <person name="Aksoy S."/>
            <person name="Warren W."/>
            <person name="Wilson R.K."/>
        </authorList>
    </citation>
    <scope>NUCLEOTIDE SEQUENCE [LARGE SCALE GENOMIC DNA]</scope>
    <source>
        <strain evidence="3">IAEA</strain>
    </source>
</reference>
<evidence type="ECO:0000313" key="3">
    <source>
        <dbReference type="Proteomes" id="UP000091820"/>
    </source>
</evidence>
<sequence>MVDQVVDFSPGQNFWSEVVGGQFLKQRMKLTNCFSARRIAELHSCEELFNFCNEYVLGWFRRLIDVEKFLQLSFEEIPLQYYTVCRTVVIENNIYSIEDMQNERMSNSRFDPREGRCYFFIHVENADRFRDRGLYNKVITDPLTQNIIQLETWNNYTLTLKKEIRHETLTDISSLVSSTRIERSKTATALAWENEKLLKLSDRFTPYNNITELMRDQFCCISKIRTGLKLNLHA</sequence>
<dbReference type="STRING" id="37001.A0A1A9W451"/>
<organism evidence="2 3">
    <name type="scientific">Glossina brevipalpis</name>
    <dbReference type="NCBI Taxonomy" id="37001"/>
    <lineage>
        <taxon>Eukaryota</taxon>
        <taxon>Metazoa</taxon>
        <taxon>Ecdysozoa</taxon>
        <taxon>Arthropoda</taxon>
        <taxon>Hexapoda</taxon>
        <taxon>Insecta</taxon>
        <taxon>Pterygota</taxon>
        <taxon>Neoptera</taxon>
        <taxon>Endopterygota</taxon>
        <taxon>Diptera</taxon>
        <taxon>Brachycera</taxon>
        <taxon>Muscomorpha</taxon>
        <taxon>Hippoboscoidea</taxon>
        <taxon>Glossinidae</taxon>
        <taxon>Glossina</taxon>
    </lineage>
</organism>
<dbReference type="Gene3D" id="1.25.40.420">
    <property type="match status" value="1"/>
</dbReference>
<evidence type="ECO:0000313" key="2">
    <source>
        <dbReference type="EnsemblMetazoa" id="GBRI005648-PA"/>
    </source>
</evidence>
<dbReference type="CDD" id="cd14733">
    <property type="entry name" value="BACK"/>
    <property type="match status" value="1"/>
</dbReference>
<dbReference type="InterPro" id="IPR011705">
    <property type="entry name" value="BACK"/>
</dbReference>
<proteinExistence type="predicted"/>
<dbReference type="EnsemblMetazoa" id="GBRI005648-RA">
    <property type="protein sequence ID" value="GBRI005648-PA"/>
    <property type="gene ID" value="GBRI005648"/>
</dbReference>
<keyword evidence="3" id="KW-1185">Reference proteome</keyword>
<feature type="domain" description="BACK" evidence="1">
    <location>
        <begin position="33"/>
        <end position="77"/>
    </location>
</feature>
<protein>
    <submittedName>
        <fullName evidence="2">BACK domain-containing protein</fullName>
    </submittedName>
</protein>
<reference evidence="2" key="2">
    <citation type="submission" date="2020-05" db="UniProtKB">
        <authorList>
            <consortium name="EnsemblMetazoa"/>
        </authorList>
    </citation>
    <scope>IDENTIFICATION</scope>
    <source>
        <strain evidence="2">IAEA</strain>
    </source>
</reference>